<accession>A0A0G1X285</accession>
<protein>
    <submittedName>
        <fullName evidence="1">Uncharacterized protein</fullName>
    </submittedName>
</protein>
<comment type="caution">
    <text evidence="1">The sequence shown here is derived from an EMBL/GenBank/DDBJ whole genome shotgun (WGS) entry which is preliminary data.</text>
</comment>
<dbReference type="Proteomes" id="UP000034273">
    <property type="component" value="Unassembled WGS sequence"/>
</dbReference>
<dbReference type="STRING" id="1618671.UY67_C0001G0002"/>
<gene>
    <name evidence="1" type="ORF">UY67_C0001G0002</name>
</gene>
<name>A0A0G1X285_9BACT</name>
<dbReference type="AlphaFoldDB" id="A0A0G1X285"/>
<proteinExistence type="predicted"/>
<reference evidence="1 2" key="1">
    <citation type="journal article" date="2015" name="Nature">
        <title>rRNA introns, odd ribosomes, and small enigmatic genomes across a large radiation of phyla.</title>
        <authorList>
            <person name="Brown C.T."/>
            <person name="Hug L.A."/>
            <person name="Thomas B.C."/>
            <person name="Sharon I."/>
            <person name="Castelle C.J."/>
            <person name="Singh A."/>
            <person name="Wilkins M.J."/>
            <person name="Williams K.H."/>
            <person name="Banfield J.F."/>
        </authorList>
    </citation>
    <scope>NUCLEOTIDE SEQUENCE [LARGE SCALE GENOMIC DNA]</scope>
</reference>
<evidence type="ECO:0000313" key="2">
    <source>
        <dbReference type="Proteomes" id="UP000034273"/>
    </source>
</evidence>
<evidence type="ECO:0000313" key="1">
    <source>
        <dbReference type="EMBL" id="KKW25000.1"/>
    </source>
</evidence>
<dbReference type="EMBL" id="LCQW01000001">
    <property type="protein sequence ID" value="KKW25000.1"/>
    <property type="molecule type" value="Genomic_DNA"/>
</dbReference>
<organism evidence="1 2">
    <name type="scientific">Candidatus Kaiserbacteria bacterium GW2011_GWA2_52_12</name>
    <dbReference type="NCBI Taxonomy" id="1618671"/>
    <lineage>
        <taxon>Bacteria</taxon>
        <taxon>Candidatus Kaiseribacteriota</taxon>
    </lineage>
</organism>
<sequence>MQPGFALLSRYLFFGGRFTGLVIGGGLGHSLKRTTLVPSAQKFAPWEVPRGPATDAVARRPNATAMIAKVNNLFISHSFLSLNNDSS</sequence>